<gene>
    <name evidence="1" type="ORF">Nepgr_011585</name>
</gene>
<comment type="caution">
    <text evidence="1">The sequence shown here is derived from an EMBL/GenBank/DDBJ whole genome shotgun (WGS) entry which is preliminary data.</text>
</comment>
<organism evidence="1 2">
    <name type="scientific">Nepenthes gracilis</name>
    <name type="common">Slender pitcher plant</name>
    <dbReference type="NCBI Taxonomy" id="150966"/>
    <lineage>
        <taxon>Eukaryota</taxon>
        <taxon>Viridiplantae</taxon>
        <taxon>Streptophyta</taxon>
        <taxon>Embryophyta</taxon>
        <taxon>Tracheophyta</taxon>
        <taxon>Spermatophyta</taxon>
        <taxon>Magnoliopsida</taxon>
        <taxon>eudicotyledons</taxon>
        <taxon>Gunneridae</taxon>
        <taxon>Pentapetalae</taxon>
        <taxon>Caryophyllales</taxon>
        <taxon>Nepenthaceae</taxon>
        <taxon>Nepenthes</taxon>
    </lineage>
</organism>
<keyword evidence="2" id="KW-1185">Reference proteome</keyword>
<protein>
    <submittedName>
        <fullName evidence="1">Uncharacterized protein</fullName>
    </submittedName>
</protein>
<reference evidence="1" key="1">
    <citation type="submission" date="2023-05" db="EMBL/GenBank/DDBJ databases">
        <title>Nepenthes gracilis genome sequencing.</title>
        <authorList>
            <person name="Fukushima K."/>
        </authorList>
    </citation>
    <scope>NUCLEOTIDE SEQUENCE</scope>
    <source>
        <strain evidence="1">SING2019-196</strain>
    </source>
</reference>
<dbReference type="AlphaFoldDB" id="A0AAD3SF45"/>
<dbReference type="EMBL" id="BSYO01000009">
    <property type="protein sequence ID" value="GMH09744.1"/>
    <property type="molecule type" value="Genomic_DNA"/>
</dbReference>
<proteinExistence type="predicted"/>
<accession>A0AAD3SF45</accession>
<name>A0AAD3SF45_NEPGR</name>
<sequence length="142" mass="14902">MRLPDLGIMGDSLPINQAIMPSQLDPADGPSSVLADQNLLAPLDVSGPPDVPIPWQQPDPVDAGSTLPGGSCCSCYRVESFGSWILLELLLAVFLGQLLRLQCGAKHCRLRNGGSFAYGADVLQECMEFPATLAGSDYVGGG</sequence>
<evidence type="ECO:0000313" key="2">
    <source>
        <dbReference type="Proteomes" id="UP001279734"/>
    </source>
</evidence>
<evidence type="ECO:0000313" key="1">
    <source>
        <dbReference type="EMBL" id="GMH09744.1"/>
    </source>
</evidence>
<dbReference type="Proteomes" id="UP001279734">
    <property type="component" value="Unassembled WGS sequence"/>
</dbReference>